<name>A0A8S1E725_9PELO</name>
<reference evidence="3 4" key="1">
    <citation type="submission" date="2020-04" db="EMBL/GenBank/DDBJ databases">
        <authorList>
            <person name="Laetsch R D."/>
            <person name="Stevens L."/>
            <person name="Kumar S."/>
            <person name="Blaxter L. M."/>
        </authorList>
    </citation>
    <scope>NUCLEOTIDE SEQUENCE [LARGE SCALE GENOMIC DNA]</scope>
</reference>
<evidence type="ECO:0000313" key="4">
    <source>
        <dbReference type="Proteomes" id="UP000494206"/>
    </source>
</evidence>
<gene>
    <name evidence="3" type="ORF">CBOVIS_LOCUS750</name>
</gene>
<evidence type="ECO:0000259" key="2">
    <source>
        <dbReference type="Pfam" id="PF15353"/>
    </source>
</evidence>
<accession>A0A8S1E725</accession>
<feature type="compositionally biased region" description="Polar residues" evidence="1">
    <location>
        <begin position="326"/>
        <end position="337"/>
    </location>
</feature>
<dbReference type="InterPro" id="IPR054537">
    <property type="entry name" value="HECA_N"/>
</dbReference>
<feature type="compositionally biased region" description="Basic and acidic residues" evidence="1">
    <location>
        <begin position="249"/>
        <end position="267"/>
    </location>
</feature>
<feature type="compositionally biased region" description="Basic residues" evidence="1">
    <location>
        <begin position="140"/>
        <end position="150"/>
    </location>
</feature>
<dbReference type="Pfam" id="PF15353">
    <property type="entry name" value="HECA_N"/>
    <property type="match status" value="1"/>
</dbReference>
<organism evidence="3 4">
    <name type="scientific">Caenorhabditis bovis</name>
    <dbReference type="NCBI Taxonomy" id="2654633"/>
    <lineage>
        <taxon>Eukaryota</taxon>
        <taxon>Metazoa</taxon>
        <taxon>Ecdysozoa</taxon>
        <taxon>Nematoda</taxon>
        <taxon>Chromadorea</taxon>
        <taxon>Rhabditida</taxon>
        <taxon>Rhabditina</taxon>
        <taxon>Rhabditomorpha</taxon>
        <taxon>Rhabditoidea</taxon>
        <taxon>Rhabditidae</taxon>
        <taxon>Peloderinae</taxon>
        <taxon>Caenorhabditis</taxon>
    </lineage>
</organism>
<feature type="compositionally biased region" description="Basic and acidic residues" evidence="1">
    <location>
        <begin position="381"/>
        <end position="390"/>
    </location>
</feature>
<evidence type="ECO:0000313" key="3">
    <source>
        <dbReference type="EMBL" id="CAB3397321.1"/>
    </source>
</evidence>
<feature type="region of interest" description="Disordered" evidence="1">
    <location>
        <begin position="381"/>
        <end position="403"/>
    </location>
</feature>
<feature type="region of interest" description="Disordered" evidence="1">
    <location>
        <begin position="138"/>
        <end position="183"/>
    </location>
</feature>
<comment type="caution">
    <text evidence="3">The sequence shown here is derived from an EMBL/GenBank/DDBJ whole genome shotgun (WGS) entry which is preliminary data.</text>
</comment>
<dbReference type="OrthoDB" id="10012848at2759"/>
<dbReference type="EMBL" id="CADEPM010000001">
    <property type="protein sequence ID" value="CAB3397321.1"/>
    <property type="molecule type" value="Genomic_DNA"/>
</dbReference>
<protein>
    <recommendedName>
        <fullName evidence="2">Headcase N-terminal domain-containing protein</fullName>
    </recommendedName>
</protein>
<sequence>MKGRIDKTRKANKAARAAGSVSEEAIEWAGPGCPVPGMNCCNSRVPVDEEDEVYLTCTNDTCPIIKHPLHRQCYAELEESLVKKLGTLGSARGWTESQRLHNLWEKKGISLIGKICRCRCGLGHYSLDKQKLYEQEKAKEKKQKKTKRQTKTTLPTLNSGGRAPPAEQKKKKKNQNVSDLSFSSSACTPDNSFVQKSCSKDLSNTSVFSDIVVLAPTPPQQSLSYAATIRNCKKKNDSGFETPRSSTDCSREHVNEELDKSESKPEISESSVQDAEKEAHEEFAEEVALLSPIHHTPAPTPTEWSAIAKKAMTPAMVIGQQSAFPFTSTPKANNSRSMIRKLSPGPSSRNSQSAARMFFNTHFDVDKETNRSTIVIAKPTHEPVLRRAERSNPASSTSPDAEVEPIAEECFGWTPFHGQDFNLGEKLHYLP</sequence>
<dbReference type="Proteomes" id="UP000494206">
    <property type="component" value="Unassembled WGS sequence"/>
</dbReference>
<dbReference type="AlphaFoldDB" id="A0A8S1E725"/>
<dbReference type="InterPro" id="IPR026066">
    <property type="entry name" value="Headcase"/>
</dbReference>
<feature type="domain" description="Headcase N-terminal" evidence="2">
    <location>
        <begin position="33"/>
        <end position="128"/>
    </location>
</feature>
<proteinExistence type="predicted"/>
<feature type="region of interest" description="Disordered" evidence="1">
    <location>
        <begin position="235"/>
        <end position="280"/>
    </location>
</feature>
<feature type="region of interest" description="Disordered" evidence="1">
    <location>
        <begin position="326"/>
        <end position="352"/>
    </location>
</feature>
<dbReference type="PANTHER" id="PTHR13425:SF3">
    <property type="entry name" value="HEADCASE PROTEIN HOMOLOG"/>
    <property type="match status" value="1"/>
</dbReference>
<dbReference type="PANTHER" id="PTHR13425">
    <property type="entry name" value="HEADCASE PROTEIN"/>
    <property type="match status" value="1"/>
</dbReference>
<evidence type="ECO:0000256" key="1">
    <source>
        <dbReference type="SAM" id="MobiDB-lite"/>
    </source>
</evidence>
<keyword evidence="4" id="KW-1185">Reference proteome</keyword>